<name>A0A9P9EJ22_9PLEO</name>
<dbReference type="PANTHER" id="PTHR34391:SF1">
    <property type="entry name" value="UPF0658 GOLGI APPARATUS MEMBRANE PROTEIN C1952.10C-RELATED"/>
    <property type="match status" value="1"/>
</dbReference>
<dbReference type="Proteomes" id="UP000700596">
    <property type="component" value="Unassembled WGS sequence"/>
</dbReference>
<dbReference type="OrthoDB" id="10252009at2759"/>
<feature type="transmembrane region" description="Helical" evidence="1">
    <location>
        <begin position="50"/>
        <end position="73"/>
    </location>
</feature>
<evidence type="ECO:0000313" key="2">
    <source>
        <dbReference type="EMBL" id="KAH7138383.1"/>
    </source>
</evidence>
<keyword evidence="1" id="KW-0812">Transmembrane</keyword>
<feature type="transmembrane region" description="Helical" evidence="1">
    <location>
        <begin position="12"/>
        <end position="38"/>
    </location>
</feature>
<comment type="caution">
    <text evidence="2">The sequence shown here is derived from an EMBL/GenBank/DDBJ whole genome shotgun (WGS) entry which is preliminary data.</text>
</comment>
<protein>
    <submittedName>
        <fullName evidence="2">Uncharacterized protein</fullName>
    </submittedName>
</protein>
<organism evidence="2 3">
    <name type="scientific">Dendryphion nanum</name>
    <dbReference type="NCBI Taxonomy" id="256645"/>
    <lineage>
        <taxon>Eukaryota</taxon>
        <taxon>Fungi</taxon>
        <taxon>Dikarya</taxon>
        <taxon>Ascomycota</taxon>
        <taxon>Pezizomycotina</taxon>
        <taxon>Dothideomycetes</taxon>
        <taxon>Pleosporomycetidae</taxon>
        <taxon>Pleosporales</taxon>
        <taxon>Torulaceae</taxon>
        <taxon>Dendryphion</taxon>
    </lineage>
</organism>
<sequence length="330" mass="38147">MGASWWPRTKLEWAFFSATATQAVVNCSIQMAILLVYLDWVNPPVYEVPLSYIAPLTLAVTTLGFLFQVILTLDAYRIKNNIQLFTQCFCNICLSVSTVMQYDRIKDANSRILVGYNKYKKPFAKNDRRFWEHVSPALIIYLVILKVMPYFFFAFILIYGFINVHYFEPEFSLTMSIMPLALVHIALAVYFVRIETRIGMAIILVSSVPPMTPPWLPLTKYQQPKLFHAAEIAYLVSRIMVLYGNSLLSRTAMKWEMSFYASVALCFSVAATIAGSVCFFSFNKGLKPILLGQVQRKPRVSEWENDYYFQRLNHSVFPLSERESRRFELD</sequence>
<evidence type="ECO:0000256" key="1">
    <source>
        <dbReference type="SAM" id="Phobius"/>
    </source>
</evidence>
<dbReference type="GO" id="GO:0005794">
    <property type="term" value="C:Golgi apparatus"/>
    <property type="evidence" value="ECO:0007669"/>
    <property type="project" value="TreeGrafter"/>
</dbReference>
<keyword evidence="1" id="KW-1133">Transmembrane helix</keyword>
<dbReference type="InterPro" id="IPR040410">
    <property type="entry name" value="UPF0658_Golgi"/>
</dbReference>
<feature type="transmembrane region" description="Helical" evidence="1">
    <location>
        <begin position="260"/>
        <end position="282"/>
    </location>
</feature>
<feature type="transmembrane region" description="Helical" evidence="1">
    <location>
        <begin position="171"/>
        <end position="191"/>
    </location>
</feature>
<feature type="transmembrane region" description="Helical" evidence="1">
    <location>
        <begin position="138"/>
        <end position="159"/>
    </location>
</feature>
<gene>
    <name evidence="2" type="ORF">B0J11DRAFT_587651</name>
</gene>
<keyword evidence="1" id="KW-0472">Membrane</keyword>
<accession>A0A9P9EJ22</accession>
<proteinExistence type="predicted"/>
<reference evidence="2" key="1">
    <citation type="journal article" date="2021" name="Nat. Commun.">
        <title>Genetic determinants of endophytism in the Arabidopsis root mycobiome.</title>
        <authorList>
            <person name="Mesny F."/>
            <person name="Miyauchi S."/>
            <person name="Thiergart T."/>
            <person name="Pickel B."/>
            <person name="Atanasova L."/>
            <person name="Karlsson M."/>
            <person name="Huettel B."/>
            <person name="Barry K.W."/>
            <person name="Haridas S."/>
            <person name="Chen C."/>
            <person name="Bauer D."/>
            <person name="Andreopoulos W."/>
            <person name="Pangilinan J."/>
            <person name="LaButti K."/>
            <person name="Riley R."/>
            <person name="Lipzen A."/>
            <person name="Clum A."/>
            <person name="Drula E."/>
            <person name="Henrissat B."/>
            <person name="Kohler A."/>
            <person name="Grigoriev I.V."/>
            <person name="Martin F.M."/>
            <person name="Hacquard S."/>
        </authorList>
    </citation>
    <scope>NUCLEOTIDE SEQUENCE</scope>
    <source>
        <strain evidence="2">MPI-CAGE-CH-0243</strain>
    </source>
</reference>
<keyword evidence="3" id="KW-1185">Reference proteome</keyword>
<dbReference type="PANTHER" id="PTHR34391">
    <property type="entry name" value="UPF0658 GOLGI APPARATUS MEMBRANE PROTEIN C1952.10C-RELATED"/>
    <property type="match status" value="1"/>
</dbReference>
<evidence type="ECO:0000313" key="3">
    <source>
        <dbReference type="Proteomes" id="UP000700596"/>
    </source>
</evidence>
<dbReference type="EMBL" id="JAGMWT010000001">
    <property type="protein sequence ID" value="KAH7138383.1"/>
    <property type="molecule type" value="Genomic_DNA"/>
</dbReference>
<dbReference type="AlphaFoldDB" id="A0A9P9EJ22"/>